<dbReference type="InterPro" id="IPR036237">
    <property type="entry name" value="Xyl_isomerase-like_sf"/>
</dbReference>
<proteinExistence type="inferred from homology"/>
<evidence type="ECO:0000313" key="9">
    <source>
        <dbReference type="EMBL" id="MBT9144490.1"/>
    </source>
</evidence>
<evidence type="ECO:0000313" key="10">
    <source>
        <dbReference type="Proteomes" id="UP000811545"/>
    </source>
</evidence>
<evidence type="ECO:0000256" key="7">
    <source>
        <dbReference type="ARBA" id="ARBA00023204"/>
    </source>
</evidence>
<dbReference type="PROSITE" id="PS00730">
    <property type="entry name" value="AP_NUCLEASE_F2_2"/>
    <property type="match status" value="1"/>
</dbReference>
<dbReference type="GO" id="GO:0008270">
    <property type="term" value="F:zinc ion binding"/>
    <property type="evidence" value="ECO:0007669"/>
    <property type="project" value="InterPro"/>
</dbReference>
<evidence type="ECO:0000256" key="1">
    <source>
        <dbReference type="ARBA" id="ARBA00001947"/>
    </source>
</evidence>
<comment type="cofactor">
    <cofactor evidence="1">
        <name>Zn(2+)</name>
        <dbReference type="ChEBI" id="CHEBI:29105"/>
    </cofactor>
</comment>
<dbReference type="EMBL" id="QLTW01000009">
    <property type="protein sequence ID" value="MBT9144490.1"/>
    <property type="molecule type" value="Genomic_DNA"/>
</dbReference>
<dbReference type="GO" id="GO:0003677">
    <property type="term" value="F:DNA binding"/>
    <property type="evidence" value="ECO:0007669"/>
    <property type="project" value="InterPro"/>
</dbReference>
<dbReference type="InterPro" id="IPR018246">
    <property type="entry name" value="AP_endonuc_F2_Zn_BS"/>
</dbReference>
<keyword evidence="3" id="KW-0479">Metal-binding</keyword>
<dbReference type="SUPFAM" id="SSF51658">
    <property type="entry name" value="Xylose isomerase-like"/>
    <property type="match status" value="1"/>
</dbReference>
<organism evidence="9 10">
    <name type="scientific">Psychracetigena formicireducens</name>
    <dbReference type="NCBI Taxonomy" id="2986056"/>
    <lineage>
        <taxon>Bacteria</taxon>
        <taxon>Bacillati</taxon>
        <taxon>Candidatus Lithacetigenota</taxon>
        <taxon>Candidatus Psychracetigena</taxon>
    </lineage>
</organism>
<protein>
    <submittedName>
        <fullName evidence="9">Endonuclease 4</fullName>
        <ecNumber evidence="9">3.1.21.2</ecNumber>
    </submittedName>
</protein>
<dbReference type="GO" id="GO:0008833">
    <property type="term" value="F:deoxyribonuclease IV (phage-T4-induced) activity"/>
    <property type="evidence" value="ECO:0007669"/>
    <property type="project" value="UniProtKB-EC"/>
</dbReference>
<dbReference type="Pfam" id="PF01261">
    <property type="entry name" value="AP_endonuc_2"/>
    <property type="match status" value="1"/>
</dbReference>
<sequence length="277" mass="30791">MNRIGAHLPIGSGIDPLLKEIQLLNINTLQIFSGSPRTYRKTTPINSENLIYLEKKLQEINIYPLIVHAPYLVNLGSLREDVALKSAYTLENEIRILEILNGQYLVFHSGSSKTPLNEKRMSYYLSSLSEMVPPGIQLLLENNAGGETSKISYLHNLIKKVSNTDSLGICLDTCHLFAAGYDLRTNHAINRVFEEADGMVKLIHLNDSRGTIGSGVDRHTHIGKGNIGLPGMITFLHHKSLNDLPIIIETPKDSPDADSNNLKIIRHILGRKIVDSN</sequence>
<dbReference type="PROSITE" id="PS00731">
    <property type="entry name" value="AP_NUCLEASE_F2_3"/>
    <property type="match status" value="1"/>
</dbReference>
<dbReference type="GO" id="GO:0003906">
    <property type="term" value="F:DNA-(apurinic or apyrimidinic site) endonuclease activity"/>
    <property type="evidence" value="ECO:0007669"/>
    <property type="project" value="TreeGrafter"/>
</dbReference>
<gene>
    <name evidence="9" type="primary">nfo</name>
    <name evidence="9" type="ORF">DDT42_00331</name>
</gene>
<dbReference type="SMART" id="SM00518">
    <property type="entry name" value="AP2Ec"/>
    <property type="match status" value="1"/>
</dbReference>
<keyword evidence="7" id="KW-0234">DNA repair</keyword>
<keyword evidence="4" id="KW-0227">DNA damage</keyword>
<comment type="similarity">
    <text evidence="2">Belongs to the AP endonuclease 2 family.</text>
</comment>
<dbReference type="InterPro" id="IPR013022">
    <property type="entry name" value="Xyl_isomerase-like_TIM-brl"/>
</dbReference>
<keyword evidence="6" id="KW-0862">Zinc</keyword>
<evidence type="ECO:0000256" key="5">
    <source>
        <dbReference type="ARBA" id="ARBA00022801"/>
    </source>
</evidence>
<name>A0A9E2BHY9_PSYF1</name>
<reference evidence="9 10" key="1">
    <citation type="journal article" date="2021" name="bioRxiv">
        <title>Unique metabolic strategies in Hadean analogues reveal hints for primordial physiology.</title>
        <authorList>
            <person name="Nobu M.K."/>
            <person name="Nakai R."/>
            <person name="Tamazawa S."/>
            <person name="Mori H."/>
            <person name="Toyoda A."/>
            <person name="Ijiri A."/>
            <person name="Suzuki S."/>
            <person name="Kurokawa K."/>
            <person name="Kamagata Y."/>
            <person name="Tamaki H."/>
        </authorList>
    </citation>
    <scope>NUCLEOTIDE SEQUENCE [LARGE SCALE GENOMIC DNA]</scope>
    <source>
        <strain evidence="9">BS525</strain>
    </source>
</reference>
<evidence type="ECO:0000256" key="3">
    <source>
        <dbReference type="ARBA" id="ARBA00022723"/>
    </source>
</evidence>
<dbReference type="InterPro" id="IPR001719">
    <property type="entry name" value="AP_endonuc_2"/>
</dbReference>
<dbReference type="AlphaFoldDB" id="A0A9E2BHY9"/>
<keyword evidence="9" id="KW-0255">Endonuclease</keyword>
<keyword evidence="9" id="KW-0540">Nuclease</keyword>
<dbReference type="NCBIfam" id="TIGR00587">
    <property type="entry name" value="nfo"/>
    <property type="match status" value="1"/>
</dbReference>
<keyword evidence="5 9" id="KW-0378">Hydrolase</keyword>
<dbReference type="PANTHER" id="PTHR21445:SF0">
    <property type="entry name" value="APURINIC-APYRIMIDINIC ENDONUCLEASE"/>
    <property type="match status" value="1"/>
</dbReference>
<dbReference type="EC" id="3.1.21.2" evidence="9"/>
<dbReference type="PROSITE" id="PS51432">
    <property type="entry name" value="AP_NUCLEASE_F2_4"/>
    <property type="match status" value="1"/>
</dbReference>
<comment type="caution">
    <text evidence="9">The sequence shown here is derived from an EMBL/GenBank/DDBJ whole genome shotgun (WGS) entry which is preliminary data.</text>
</comment>
<accession>A0A9E2BHY9</accession>
<dbReference type="Proteomes" id="UP000811545">
    <property type="component" value="Unassembled WGS sequence"/>
</dbReference>
<evidence type="ECO:0000256" key="2">
    <source>
        <dbReference type="ARBA" id="ARBA00005340"/>
    </source>
</evidence>
<feature type="domain" description="Xylose isomerase-like TIM barrel" evidence="8">
    <location>
        <begin position="24"/>
        <end position="258"/>
    </location>
</feature>
<dbReference type="GO" id="GO:0008081">
    <property type="term" value="F:phosphoric diester hydrolase activity"/>
    <property type="evidence" value="ECO:0007669"/>
    <property type="project" value="TreeGrafter"/>
</dbReference>
<evidence type="ECO:0000256" key="4">
    <source>
        <dbReference type="ARBA" id="ARBA00022763"/>
    </source>
</evidence>
<evidence type="ECO:0000259" key="8">
    <source>
        <dbReference type="Pfam" id="PF01261"/>
    </source>
</evidence>
<evidence type="ECO:0000256" key="6">
    <source>
        <dbReference type="ARBA" id="ARBA00022833"/>
    </source>
</evidence>
<dbReference type="PANTHER" id="PTHR21445">
    <property type="entry name" value="ENDONUCLEASE IV ENDODEOXYRIBONUCLEASE IV"/>
    <property type="match status" value="1"/>
</dbReference>
<dbReference type="Gene3D" id="3.20.20.150">
    <property type="entry name" value="Divalent-metal-dependent TIM barrel enzymes"/>
    <property type="match status" value="1"/>
</dbReference>
<dbReference type="GO" id="GO:0006284">
    <property type="term" value="P:base-excision repair"/>
    <property type="evidence" value="ECO:0007669"/>
    <property type="project" value="TreeGrafter"/>
</dbReference>